<dbReference type="InterPro" id="IPR011010">
    <property type="entry name" value="DNA_brk_join_enz"/>
</dbReference>
<organism evidence="8 9">
    <name type="scientific">Dongia rigui</name>
    <dbReference type="NCBI Taxonomy" id="940149"/>
    <lineage>
        <taxon>Bacteria</taxon>
        <taxon>Pseudomonadati</taxon>
        <taxon>Pseudomonadota</taxon>
        <taxon>Alphaproteobacteria</taxon>
        <taxon>Rhodospirillales</taxon>
        <taxon>Dongiaceae</taxon>
        <taxon>Dongia</taxon>
    </lineage>
</organism>
<dbReference type="Proteomes" id="UP001271769">
    <property type="component" value="Unassembled WGS sequence"/>
</dbReference>
<dbReference type="SUPFAM" id="SSF56349">
    <property type="entry name" value="DNA breaking-rejoining enzymes"/>
    <property type="match status" value="1"/>
</dbReference>
<evidence type="ECO:0000256" key="2">
    <source>
        <dbReference type="ARBA" id="ARBA00022908"/>
    </source>
</evidence>
<feature type="domain" description="Core-binding (CB)" evidence="7">
    <location>
        <begin position="120"/>
        <end position="203"/>
    </location>
</feature>
<evidence type="ECO:0000256" key="5">
    <source>
        <dbReference type="PROSITE-ProRule" id="PRU01248"/>
    </source>
</evidence>
<dbReference type="InterPro" id="IPR002104">
    <property type="entry name" value="Integrase_catalytic"/>
</dbReference>
<dbReference type="Gene3D" id="1.10.443.10">
    <property type="entry name" value="Intergrase catalytic core"/>
    <property type="match status" value="1"/>
</dbReference>
<dbReference type="Pfam" id="PF22022">
    <property type="entry name" value="Phage_int_M"/>
    <property type="match status" value="1"/>
</dbReference>
<dbReference type="InterPro" id="IPR050808">
    <property type="entry name" value="Phage_Integrase"/>
</dbReference>
<keyword evidence="2" id="KW-0229">DNA integration</keyword>
<dbReference type="Gene3D" id="3.30.160.390">
    <property type="entry name" value="Integrase, DNA-binding domain"/>
    <property type="match status" value="1"/>
</dbReference>
<dbReference type="InterPro" id="IPR010998">
    <property type="entry name" value="Integrase_recombinase_N"/>
</dbReference>
<dbReference type="Pfam" id="PF00589">
    <property type="entry name" value="Phage_integrase"/>
    <property type="match status" value="1"/>
</dbReference>
<evidence type="ECO:0000313" key="8">
    <source>
        <dbReference type="EMBL" id="MDY0872833.1"/>
    </source>
</evidence>
<evidence type="ECO:0000256" key="1">
    <source>
        <dbReference type="ARBA" id="ARBA00008857"/>
    </source>
</evidence>
<keyword evidence="4" id="KW-0233">DNA recombination</keyword>
<dbReference type="Gene3D" id="1.10.150.130">
    <property type="match status" value="1"/>
</dbReference>
<dbReference type="Pfam" id="PF13356">
    <property type="entry name" value="Arm-DNA-bind_3"/>
    <property type="match status" value="1"/>
</dbReference>
<dbReference type="InterPro" id="IPR044068">
    <property type="entry name" value="CB"/>
</dbReference>
<evidence type="ECO:0000259" key="6">
    <source>
        <dbReference type="PROSITE" id="PS51898"/>
    </source>
</evidence>
<dbReference type="PROSITE" id="PS51900">
    <property type="entry name" value="CB"/>
    <property type="match status" value="1"/>
</dbReference>
<dbReference type="InterPro" id="IPR025166">
    <property type="entry name" value="Integrase_DNA_bind_dom"/>
</dbReference>
<name>A0ABU5E044_9PROT</name>
<sequence>MPRVSFAPLKLRALKAPAPSPTGAVVQVDYFDETNPGFGLRYSSNGVASWFYLARVARGGRKLAARFTIGRAALSKDEGGMSLSDARAHAAELRKAIDRGEDPKETADAVNRRTAKRRAATFDTVSADFLRLYPLKAKIGPRHLKETGRIFRVYCSPEWGKLPIADIKRSDVVALLDDVTENNGAIMADRVLAAVRKLFNWYAAREDEFNSPIVRDMASGHRSERKRVLEADELRQIWTQLDEPQLLALGPGIKLLLLTAQRRNNVFAMRWKDLDLESAGGPLWTIPAEDHKTGAKTGEPLVMPLSSAAAAIIKAQRDKRIGKCPYVFSTDGETHFQAFSQKKATLDNLIQGARLKADRSAAPLPGWTLHDCRRTAKTMMRAVGVDRFTSERCLGHVIPGVEGIYDRHAYVTEMRDAFERLSTAIKTTLESVPAKSALPLASTFDSATLPH</sequence>
<feature type="domain" description="Tyr recombinase" evidence="6">
    <location>
        <begin position="224"/>
        <end position="419"/>
    </location>
</feature>
<comment type="caution">
    <text evidence="8">The sequence shown here is derived from an EMBL/GenBank/DDBJ whole genome shotgun (WGS) entry which is preliminary data.</text>
</comment>
<evidence type="ECO:0000256" key="4">
    <source>
        <dbReference type="ARBA" id="ARBA00023172"/>
    </source>
</evidence>
<keyword evidence="9" id="KW-1185">Reference proteome</keyword>
<dbReference type="PANTHER" id="PTHR30629:SF2">
    <property type="entry name" value="PROPHAGE INTEGRASE INTS-RELATED"/>
    <property type="match status" value="1"/>
</dbReference>
<keyword evidence="3 5" id="KW-0238">DNA-binding</keyword>
<dbReference type="EMBL" id="JAXCLX010000002">
    <property type="protein sequence ID" value="MDY0872833.1"/>
    <property type="molecule type" value="Genomic_DNA"/>
</dbReference>
<reference evidence="8 9" key="1">
    <citation type="journal article" date="2013" name="Antonie Van Leeuwenhoek">
        <title>Dongia rigui sp. nov., isolated from freshwater of a large wetland in Korea.</title>
        <authorList>
            <person name="Baik K.S."/>
            <person name="Hwang Y.M."/>
            <person name="Choi J.S."/>
            <person name="Kwon J."/>
            <person name="Seong C.N."/>
        </authorList>
    </citation>
    <scope>NUCLEOTIDE SEQUENCE [LARGE SCALE GENOMIC DNA]</scope>
    <source>
        <strain evidence="8 9">04SU4-P</strain>
    </source>
</reference>
<evidence type="ECO:0000313" key="9">
    <source>
        <dbReference type="Proteomes" id="UP001271769"/>
    </source>
</evidence>
<comment type="similarity">
    <text evidence="1">Belongs to the 'phage' integrase family.</text>
</comment>
<evidence type="ECO:0000256" key="3">
    <source>
        <dbReference type="ARBA" id="ARBA00023125"/>
    </source>
</evidence>
<accession>A0ABU5E044</accession>
<dbReference type="InterPro" id="IPR053876">
    <property type="entry name" value="Phage_int_M"/>
</dbReference>
<dbReference type="InterPro" id="IPR038488">
    <property type="entry name" value="Integrase_DNA-bd_sf"/>
</dbReference>
<dbReference type="PROSITE" id="PS51898">
    <property type="entry name" value="TYR_RECOMBINASE"/>
    <property type="match status" value="1"/>
</dbReference>
<protein>
    <submittedName>
        <fullName evidence="8">Integrase family protein</fullName>
    </submittedName>
</protein>
<dbReference type="PANTHER" id="PTHR30629">
    <property type="entry name" value="PROPHAGE INTEGRASE"/>
    <property type="match status" value="1"/>
</dbReference>
<gene>
    <name evidence="8" type="ORF">SMD31_12905</name>
</gene>
<dbReference type="InterPro" id="IPR013762">
    <property type="entry name" value="Integrase-like_cat_sf"/>
</dbReference>
<evidence type="ECO:0000259" key="7">
    <source>
        <dbReference type="PROSITE" id="PS51900"/>
    </source>
</evidence>
<dbReference type="RefSeq" id="WP_320501306.1">
    <property type="nucleotide sequence ID" value="NZ_JAXCLX010000002.1"/>
</dbReference>
<proteinExistence type="inferred from homology"/>